<accession>A0ABZ0LTE2</accession>
<feature type="transmembrane region" description="Helical" evidence="2">
    <location>
        <begin position="115"/>
        <end position="138"/>
    </location>
</feature>
<feature type="region of interest" description="Disordered" evidence="1">
    <location>
        <begin position="1"/>
        <end position="24"/>
    </location>
</feature>
<reference evidence="3 4" key="1">
    <citation type="submission" date="2023-10" db="EMBL/GenBank/DDBJ databases">
        <title>The genome sequence of Streptomyces sp. HUAS YS2.</title>
        <authorList>
            <person name="Mo P."/>
        </authorList>
    </citation>
    <scope>NUCLEOTIDE SEQUENCE [LARGE SCALE GENOMIC DNA]</scope>
    <source>
        <strain evidence="3 4">HUAS YS2</strain>
    </source>
</reference>
<keyword evidence="2" id="KW-1133">Transmembrane helix</keyword>
<dbReference type="Proteomes" id="UP001301731">
    <property type="component" value="Chromosome"/>
</dbReference>
<keyword evidence="2" id="KW-0812">Transmembrane</keyword>
<keyword evidence="4" id="KW-1185">Reference proteome</keyword>
<sequence>MTAATRYRTSTGTTSHPAGDPTTPPRWVVRTAHLAALAPLPSGLWRLAAALGVPVGFSGENALAHVTPGGFFSLYMIGLSLFAETLGLLALGLVQRWGQVFWSWLPLVGGRRVPTWFAVPLAGAGALALTAITVLGAFNWNGPETMGHPESPKGLAYLVMTACYAPLLAWGPLLAVATAHYWLRRRRAARQGA</sequence>
<feature type="compositionally biased region" description="Polar residues" evidence="1">
    <location>
        <begin position="7"/>
        <end position="16"/>
    </location>
</feature>
<dbReference type="RefSeq" id="WP_318103508.1">
    <property type="nucleotide sequence ID" value="NZ_CP137573.1"/>
</dbReference>
<evidence type="ECO:0000256" key="1">
    <source>
        <dbReference type="SAM" id="MobiDB-lite"/>
    </source>
</evidence>
<keyword evidence="2" id="KW-0472">Membrane</keyword>
<evidence type="ECO:0000256" key="2">
    <source>
        <dbReference type="SAM" id="Phobius"/>
    </source>
</evidence>
<name>A0ABZ0LTE2_9ACTN</name>
<protein>
    <submittedName>
        <fullName evidence="3">Uncharacterized protein</fullName>
    </submittedName>
</protein>
<gene>
    <name evidence="3" type="ORF">R2D22_14070</name>
</gene>
<proteinExistence type="predicted"/>
<evidence type="ECO:0000313" key="3">
    <source>
        <dbReference type="EMBL" id="WOX22461.1"/>
    </source>
</evidence>
<dbReference type="EMBL" id="CP137573">
    <property type="protein sequence ID" value="WOX22461.1"/>
    <property type="molecule type" value="Genomic_DNA"/>
</dbReference>
<evidence type="ECO:0000313" key="4">
    <source>
        <dbReference type="Proteomes" id="UP001301731"/>
    </source>
</evidence>
<feature type="transmembrane region" description="Helical" evidence="2">
    <location>
        <begin position="72"/>
        <end position="94"/>
    </location>
</feature>
<organism evidence="3 4">
    <name type="scientific">Streptomyces solicathayae</name>
    <dbReference type="NCBI Taxonomy" id="3081768"/>
    <lineage>
        <taxon>Bacteria</taxon>
        <taxon>Bacillati</taxon>
        <taxon>Actinomycetota</taxon>
        <taxon>Actinomycetes</taxon>
        <taxon>Kitasatosporales</taxon>
        <taxon>Streptomycetaceae</taxon>
        <taxon>Streptomyces</taxon>
    </lineage>
</organism>
<feature type="transmembrane region" description="Helical" evidence="2">
    <location>
        <begin position="158"/>
        <end position="183"/>
    </location>
</feature>